<evidence type="ECO:0000313" key="2">
    <source>
        <dbReference type="Proteomes" id="UP001500013"/>
    </source>
</evidence>
<proteinExistence type="predicted"/>
<reference evidence="2" key="1">
    <citation type="journal article" date="2019" name="Int. J. Syst. Evol. Microbiol.">
        <title>The Global Catalogue of Microorganisms (GCM) 10K type strain sequencing project: providing services to taxonomists for standard genome sequencing and annotation.</title>
        <authorList>
            <consortium name="The Broad Institute Genomics Platform"/>
            <consortium name="The Broad Institute Genome Sequencing Center for Infectious Disease"/>
            <person name="Wu L."/>
            <person name="Ma J."/>
        </authorList>
    </citation>
    <scope>NUCLEOTIDE SEQUENCE [LARGE SCALE GENOMIC DNA]</scope>
    <source>
        <strain evidence="2">JCM 15628</strain>
    </source>
</reference>
<name>A0ABP5DNF4_9MICO</name>
<dbReference type="EMBL" id="BAAAPU010000007">
    <property type="protein sequence ID" value="GAA1983376.1"/>
    <property type="molecule type" value="Genomic_DNA"/>
</dbReference>
<gene>
    <name evidence="1" type="ORF">GCM10009817_25970</name>
</gene>
<comment type="caution">
    <text evidence="1">The sequence shown here is derived from an EMBL/GenBank/DDBJ whole genome shotgun (WGS) entry which is preliminary data.</text>
</comment>
<dbReference type="Proteomes" id="UP001500013">
    <property type="component" value="Unassembled WGS sequence"/>
</dbReference>
<keyword evidence="2" id="KW-1185">Reference proteome</keyword>
<evidence type="ECO:0008006" key="3">
    <source>
        <dbReference type="Google" id="ProtNLM"/>
    </source>
</evidence>
<sequence length="105" mass="11113">MVAVSREEVDAVAVAAAGARLRDCSARVPRPATGTTRPTARTELSVWATVERFDAVWGDGLAAVRTELGLLASALQQSSWARQDLERVNARLMSHAAGVALGGRQ</sequence>
<protein>
    <recommendedName>
        <fullName evidence="3">Excreted virulence factor EspC (Type VII ESX diderm)</fullName>
    </recommendedName>
</protein>
<evidence type="ECO:0000313" key="1">
    <source>
        <dbReference type="EMBL" id="GAA1983376.1"/>
    </source>
</evidence>
<accession>A0ABP5DNF4</accession>
<organism evidence="1 2">
    <name type="scientific">Terrabacter lapilli</name>
    <dbReference type="NCBI Taxonomy" id="436231"/>
    <lineage>
        <taxon>Bacteria</taxon>
        <taxon>Bacillati</taxon>
        <taxon>Actinomycetota</taxon>
        <taxon>Actinomycetes</taxon>
        <taxon>Micrococcales</taxon>
        <taxon>Intrasporangiaceae</taxon>
        <taxon>Terrabacter</taxon>
    </lineage>
</organism>